<keyword evidence="2" id="KW-0472">Membrane</keyword>
<dbReference type="RefSeq" id="WP_316680320.1">
    <property type="nucleotide sequence ID" value="NZ_CATZLL010000002.1"/>
</dbReference>
<dbReference type="SUPFAM" id="SSF50814">
    <property type="entry name" value="Lipocalins"/>
    <property type="match status" value="1"/>
</dbReference>
<comment type="similarity">
    <text evidence="1 2">Belongs to the calycin superfamily. Lipocalin family.</text>
</comment>
<dbReference type="InterPro" id="IPR047202">
    <property type="entry name" value="Lipocalin_Blc-like_dom"/>
</dbReference>
<feature type="domain" description="Lipocalin/cytosolic fatty-acid binding" evidence="3">
    <location>
        <begin position="52"/>
        <end position="193"/>
    </location>
</feature>
<dbReference type="PRINTS" id="PR01171">
    <property type="entry name" value="BCTLIPOCALIN"/>
</dbReference>
<dbReference type="InterPro" id="IPR022271">
    <property type="entry name" value="Lipocalin_ApoD"/>
</dbReference>
<dbReference type="PROSITE" id="PS51257">
    <property type="entry name" value="PROKAR_LIPOPROTEIN"/>
    <property type="match status" value="1"/>
</dbReference>
<comment type="caution">
    <text evidence="4">The sequence shown here is derived from an EMBL/GenBank/DDBJ whole genome shotgun (WGS) entry which is preliminary data.</text>
</comment>
<dbReference type="Proteomes" id="UP001189757">
    <property type="component" value="Unassembled WGS sequence"/>
</dbReference>
<keyword evidence="5" id="KW-1185">Reference proteome</keyword>
<comment type="subunit">
    <text evidence="2">Homodimer.</text>
</comment>
<sequence>MRAYGRGHSSLTPSRWARCLVVAALVAASAACSGPPPNPNPRAAVPLQTVPVDLPRYMGRWYVIANIPYFGERGNVGSYAEWSLRPDGRIDDAYVYRPERFDAPLKRMQFVDSVVAGSGGGEWRVRLFWPIYVSQLTLYVDPDYRVTLLGYPDKSLGWVFSRDPDMSDADYRAALGRFEAMGYDTSRFRRVPQFPSQIGQPGFQSPGDAD</sequence>
<evidence type="ECO:0000313" key="4">
    <source>
        <dbReference type="EMBL" id="CAJ0810583.1"/>
    </source>
</evidence>
<evidence type="ECO:0000256" key="2">
    <source>
        <dbReference type="PIRNR" id="PIRNR036893"/>
    </source>
</evidence>
<accession>A0ABN9JFX3</accession>
<feature type="chain" id="PRO_5045015453" description="Outer membrane lipoprotein Blc" evidence="2">
    <location>
        <begin position="34"/>
        <end position="210"/>
    </location>
</feature>
<dbReference type="CDD" id="cd19438">
    <property type="entry name" value="lipocalin_Blc-like"/>
    <property type="match status" value="1"/>
</dbReference>
<evidence type="ECO:0000259" key="3">
    <source>
        <dbReference type="Pfam" id="PF08212"/>
    </source>
</evidence>
<gene>
    <name evidence="4" type="primary">blc</name>
    <name evidence="4" type="ORF">LMG18101_00939</name>
</gene>
<feature type="signal peptide" evidence="2">
    <location>
        <begin position="1"/>
        <end position="33"/>
    </location>
</feature>
<dbReference type="EMBL" id="CATZLL010000002">
    <property type="protein sequence ID" value="CAJ0810583.1"/>
    <property type="molecule type" value="Genomic_DNA"/>
</dbReference>
<dbReference type="PANTHER" id="PTHR10612:SF34">
    <property type="entry name" value="APOLIPOPROTEIN D"/>
    <property type="match status" value="1"/>
</dbReference>
<proteinExistence type="inferred from homology"/>
<comment type="subcellular location">
    <subcellularLocation>
        <location evidence="2">Cell outer membrane</location>
    </subcellularLocation>
</comment>
<dbReference type="InterPro" id="IPR012674">
    <property type="entry name" value="Calycin"/>
</dbReference>
<evidence type="ECO:0000256" key="1">
    <source>
        <dbReference type="ARBA" id="ARBA00006889"/>
    </source>
</evidence>
<protein>
    <recommendedName>
        <fullName evidence="2">Outer membrane lipoprotein Blc</fullName>
    </recommendedName>
</protein>
<reference evidence="4 5" key="1">
    <citation type="submission" date="2023-07" db="EMBL/GenBank/DDBJ databases">
        <authorList>
            <person name="Peeters C."/>
        </authorList>
    </citation>
    <scope>NUCLEOTIDE SEQUENCE [LARGE SCALE GENOMIC DNA]</scope>
    <source>
        <strain evidence="4 5">LMG 18101</strain>
    </source>
</reference>
<name>A0ABN9JFX3_9RALS</name>
<comment type="function">
    <text evidence="2">Involved in the storage or transport of lipids necessary for membrane maintenance under stressful conditions. Displays a binding preference for lysophospholipids.</text>
</comment>
<dbReference type="Pfam" id="PF08212">
    <property type="entry name" value="Lipocalin_2"/>
    <property type="match status" value="1"/>
</dbReference>
<organism evidence="4 5">
    <name type="scientific">Ralstonia flaminis</name>
    <dbReference type="NCBI Taxonomy" id="3058597"/>
    <lineage>
        <taxon>Bacteria</taxon>
        <taxon>Pseudomonadati</taxon>
        <taxon>Pseudomonadota</taxon>
        <taxon>Betaproteobacteria</taxon>
        <taxon>Burkholderiales</taxon>
        <taxon>Burkholderiaceae</taxon>
        <taxon>Ralstonia</taxon>
    </lineage>
</organism>
<dbReference type="InterPro" id="IPR000566">
    <property type="entry name" value="Lipocln_cytosolic_FA-bd_dom"/>
</dbReference>
<dbReference type="InterPro" id="IPR002446">
    <property type="entry name" value="Lipocalin_bac"/>
</dbReference>
<dbReference type="Gene3D" id="2.40.128.20">
    <property type="match status" value="1"/>
</dbReference>
<keyword evidence="2" id="KW-0998">Cell outer membrane</keyword>
<keyword evidence="2" id="KW-0732">Signal</keyword>
<dbReference type="PANTHER" id="PTHR10612">
    <property type="entry name" value="APOLIPOPROTEIN D"/>
    <property type="match status" value="1"/>
</dbReference>
<keyword evidence="2" id="KW-0446">Lipid-binding</keyword>
<dbReference type="PIRSF" id="PIRSF036893">
    <property type="entry name" value="Lipocalin_ApoD"/>
    <property type="match status" value="1"/>
</dbReference>
<evidence type="ECO:0000313" key="5">
    <source>
        <dbReference type="Proteomes" id="UP001189757"/>
    </source>
</evidence>
<keyword evidence="2 4" id="KW-0449">Lipoprotein</keyword>